<reference evidence="3 4" key="1">
    <citation type="submission" date="2017-03" db="EMBL/GenBank/DDBJ databases">
        <title>Genome sequence of Clostridium hungatei DSM 14427.</title>
        <authorList>
            <person name="Poehlein A."/>
            <person name="Daniel R."/>
        </authorList>
    </citation>
    <scope>NUCLEOTIDE SEQUENCE [LARGE SCALE GENOMIC DNA]</scope>
    <source>
        <strain evidence="3 4">DSM 14427</strain>
    </source>
</reference>
<evidence type="ECO:0000259" key="2">
    <source>
        <dbReference type="Pfam" id="PF13559"/>
    </source>
</evidence>
<dbReference type="EMBL" id="MZGX01000025">
    <property type="protein sequence ID" value="OPX42726.1"/>
    <property type="molecule type" value="Genomic_DNA"/>
</dbReference>
<feature type="transmembrane region" description="Helical" evidence="1">
    <location>
        <begin position="33"/>
        <end position="51"/>
    </location>
</feature>
<evidence type="ECO:0000313" key="3">
    <source>
        <dbReference type="EMBL" id="OPX42726.1"/>
    </source>
</evidence>
<name>A0A1V4SGW3_RUMHU</name>
<sequence>MFGIFTLTSILEMLMLMPGAYMVLQFFMPPVTAFMLTCLFNVLVLAAIFICRLKPGPFVYKVVTVVISALVVFFTAGINAGGLVVFAAGIFIFSHVRTVLATGRDMGVQVALTSITINILLAIVFVNSDRSSLIFFGNIAIGISVAASVTVLVIKQVDDSRRFGKNSMDISSIQQKNNRIFAGLLLIILIFAGSFGQVTEIYKFVFRTIGWLFSALAGLFASNDKDAALPDMQVQELLMNAGTEDPSLLQKIFIIVIHVLGVLLVVGFIFLAFYHLVKFIINMAIRLINWFKSGQHFVDVVSECGHTDEKESLLDRNLKNFVNRFKNAASGIFAREIPYDSLTDDVAKVRRLMKYFIRGLRLRGVRIPPASTARELCRDAGAEPEAMQFNSLLAQCYDSARYADLAPEKEQLGLLEEKLLEK</sequence>
<feature type="transmembrane region" description="Helical" evidence="1">
    <location>
        <begin position="63"/>
        <end position="94"/>
    </location>
</feature>
<dbReference type="STRING" id="48256.CLHUN_33780"/>
<dbReference type="Proteomes" id="UP000191554">
    <property type="component" value="Unassembled WGS sequence"/>
</dbReference>
<feature type="domain" description="Protein-glutamine gamma-glutamyltransferase-like C-terminal" evidence="2">
    <location>
        <begin position="356"/>
        <end position="412"/>
    </location>
</feature>
<keyword evidence="1" id="KW-0812">Transmembrane</keyword>
<feature type="transmembrane region" description="Helical" evidence="1">
    <location>
        <begin position="106"/>
        <end position="126"/>
    </location>
</feature>
<gene>
    <name evidence="3" type="ORF">CLHUN_33780</name>
</gene>
<feature type="transmembrane region" description="Helical" evidence="1">
    <location>
        <begin position="7"/>
        <end position="27"/>
    </location>
</feature>
<protein>
    <recommendedName>
        <fullName evidence="2">Protein-glutamine gamma-glutamyltransferase-like C-terminal domain-containing protein</fullName>
    </recommendedName>
</protein>
<organism evidence="3 4">
    <name type="scientific">Ruminiclostridium hungatei</name>
    <name type="common">Clostridium hungatei</name>
    <dbReference type="NCBI Taxonomy" id="48256"/>
    <lineage>
        <taxon>Bacteria</taxon>
        <taxon>Bacillati</taxon>
        <taxon>Bacillota</taxon>
        <taxon>Clostridia</taxon>
        <taxon>Eubacteriales</taxon>
        <taxon>Oscillospiraceae</taxon>
        <taxon>Ruminiclostridium</taxon>
    </lineage>
</organism>
<dbReference type="InterPro" id="IPR025403">
    <property type="entry name" value="TgpA-like_C"/>
</dbReference>
<evidence type="ECO:0000313" key="4">
    <source>
        <dbReference type="Proteomes" id="UP000191554"/>
    </source>
</evidence>
<accession>A0A1V4SGW3</accession>
<dbReference type="AlphaFoldDB" id="A0A1V4SGW3"/>
<dbReference type="OrthoDB" id="1737885at2"/>
<evidence type="ECO:0000256" key="1">
    <source>
        <dbReference type="SAM" id="Phobius"/>
    </source>
</evidence>
<dbReference type="Pfam" id="PF13559">
    <property type="entry name" value="DUF4129"/>
    <property type="match status" value="1"/>
</dbReference>
<feature type="transmembrane region" description="Helical" evidence="1">
    <location>
        <begin position="180"/>
        <end position="197"/>
    </location>
</feature>
<feature type="transmembrane region" description="Helical" evidence="1">
    <location>
        <begin position="204"/>
        <end position="222"/>
    </location>
</feature>
<proteinExistence type="predicted"/>
<keyword evidence="1" id="KW-0472">Membrane</keyword>
<comment type="caution">
    <text evidence="3">The sequence shown here is derived from an EMBL/GenBank/DDBJ whole genome shotgun (WGS) entry which is preliminary data.</text>
</comment>
<feature type="transmembrane region" description="Helical" evidence="1">
    <location>
        <begin position="133"/>
        <end position="154"/>
    </location>
</feature>
<feature type="transmembrane region" description="Helical" evidence="1">
    <location>
        <begin position="252"/>
        <end position="277"/>
    </location>
</feature>
<keyword evidence="4" id="KW-1185">Reference proteome</keyword>
<keyword evidence="1" id="KW-1133">Transmembrane helix</keyword>
<dbReference type="RefSeq" id="WP_080065810.1">
    <property type="nucleotide sequence ID" value="NZ_MZGX01000025.1"/>
</dbReference>